<dbReference type="OMA" id="DIRASGM"/>
<dbReference type="Pfam" id="PF00179">
    <property type="entry name" value="UQ_con"/>
    <property type="match status" value="1"/>
</dbReference>
<dbReference type="PROSITE" id="PS50127">
    <property type="entry name" value="UBC_2"/>
    <property type="match status" value="1"/>
</dbReference>
<dbReference type="InterPro" id="IPR000608">
    <property type="entry name" value="UBC"/>
</dbReference>
<dbReference type="Gene3D" id="3.10.110.10">
    <property type="entry name" value="Ubiquitin Conjugating Enzyme"/>
    <property type="match status" value="1"/>
</dbReference>
<dbReference type="EMBL" id="LXFE01000542">
    <property type="protein sequence ID" value="OLL24956.1"/>
    <property type="molecule type" value="Genomic_DNA"/>
</dbReference>
<dbReference type="PANTHER" id="PTHR24068">
    <property type="entry name" value="UBIQUITIN-CONJUGATING ENZYME E2"/>
    <property type="match status" value="1"/>
</dbReference>
<dbReference type="SUPFAM" id="SSF54495">
    <property type="entry name" value="UBC-like"/>
    <property type="match status" value="1"/>
</dbReference>
<name>A0A1U7LQK6_NEOID</name>
<dbReference type="FunFam" id="3.10.110.10:FF:000060">
    <property type="entry name" value="Ubiquitin conjugating enzyme (UbcB)"/>
    <property type="match status" value="1"/>
</dbReference>
<keyword evidence="2" id="KW-0808">Transferase</keyword>
<dbReference type="GO" id="GO:0005524">
    <property type="term" value="F:ATP binding"/>
    <property type="evidence" value="ECO:0007669"/>
    <property type="project" value="UniProtKB-KW"/>
</dbReference>
<dbReference type="InterPro" id="IPR016135">
    <property type="entry name" value="UBQ-conjugating_enzyme/RWD"/>
</dbReference>
<dbReference type="EC" id="2.3.2.23" evidence="1"/>
<keyword evidence="3" id="KW-0547">Nucleotide-binding</keyword>
<evidence type="ECO:0000256" key="2">
    <source>
        <dbReference type="ARBA" id="ARBA00022679"/>
    </source>
</evidence>
<keyword evidence="5" id="KW-0067">ATP-binding</keyword>
<reference evidence="7 8" key="1">
    <citation type="submission" date="2016-04" db="EMBL/GenBank/DDBJ databases">
        <title>Evolutionary innovation and constraint leading to complex multicellularity in the Ascomycota.</title>
        <authorList>
            <person name="Cisse O."/>
            <person name="Nguyen A."/>
            <person name="Hewitt D.A."/>
            <person name="Jedd G."/>
            <person name="Stajich J.E."/>
        </authorList>
    </citation>
    <scope>NUCLEOTIDE SEQUENCE [LARGE SCALE GENOMIC DNA]</scope>
    <source>
        <strain evidence="7 8">DAH-3</strain>
    </source>
</reference>
<dbReference type="STRING" id="1198029.A0A1U7LQK6"/>
<dbReference type="GO" id="GO:0061631">
    <property type="term" value="F:ubiquitin conjugating enzyme activity"/>
    <property type="evidence" value="ECO:0007669"/>
    <property type="project" value="UniProtKB-EC"/>
</dbReference>
<dbReference type="OrthoDB" id="9978460at2759"/>
<comment type="caution">
    <text evidence="7">The sequence shown here is derived from an EMBL/GenBank/DDBJ whole genome shotgun (WGS) entry which is preliminary data.</text>
</comment>
<evidence type="ECO:0000256" key="4">
    <source>
        <dbReference type="ARBA" id="ARBA00022786"/>
    </source>
</evidence>
<dbReference type="SMART" id="SM00212">
    <property type="entry name" value="UBCc"/>
    <property type="match status" value="1"/>
</dbReference>
<accession>A0A1U7LQK6</accession>
<evidence type="ECO:0000259" key="6">
    <source>
        <dbReference type="PROSITE" id="PS50127"/>
    </source>
</evidence>
<keyword evidence="4" id="KW-0833">Ubl conjugation pathway</keyword>
<evidence type="ECO:0000313" key="8">
    <source>
        <dbReference type="Proteomes" id="UP000186594"/>
    </source>
</evidence>
<dbReference type="Proteomes" id="UP000186594">
    <property type="component" value="Unassembled WGS sequence"/>
</dbReference>
<feature type="domain" description="UBC core" evidence="6">
    <location>
        <begin position="4"/>
        <end position="151"/>
    </location>
</feature>
<proteinExistence type="predicted"/>
<dbReference type="AlphaFoldDB" id="A0A1U7LQK6"/>
<gene>
    <name evidence="7" type="ORF">NEOLI_002772</name>
</gene>
<keyword evidence="8" id="KW-1185">Reference proteome</keyword>
<organism evidence="7 8">
    <name type="scientific">Neolecta irregularis (strain DAH-3)</name>
    <dbReference type="NCBI Taxonomy" id="1198029"/>
    <lineage>
        <taxon>Eukaryota</taxon>
        <taxon>Fungi</taxon>
        <taxon>Dikarya</taxon>
        <taxon>Ascomycota</taxon>
        <taxon>Taphrinomycotina</taxon>
        <taxon>Neolectales</taxon>
        <taxon>Neolectaceae</taxon>
        <taxon>Neolecta</taxon>
    </lineage>
</organism>
<evidence type="ECO:0000313" key="7">
    <source>
        <dbReference type="EMBL" id="OLL24956.1"/>
    </source>
</evidence>
<sequence>MSSTTAKRLAKDAALVNSSPNPNIKIDINESNLATWQCTLTGPAGTPYKGAKFSFNIEFPDTYPFKPPIITFKTRIYHPNIDSEGAICMSIVKNEEWKPSIKITAVLEDLVRLFQEPNPDDPLVTSVAEVFKTDKKKFEKNVKEYVKKYAS</sequence>
<evidence type="ECO:0000256" key="5">
    <source>
        <dbReference type="ARBA" id="ARBA00022840"/>
    </source>
</evidence>
<protein>
    <recommendedName>
        <fullName evidence="1">E2 ubiquitin-conjugating enzyme</fullName>
        <ecNumber evidence="1">2.3.2.23</ecNumber>
    </recommendedName>
</protein>
<evidence type="ECO:0000256" key="1">
    <source>
        <dbReference type="ARBA" id="ARBA00012486"/>
    </source>
</evidence>
<evidence type="ECO:0000256" key="3">
    <source>
        <dbReference type="ARBA" id="ARBA00022741"/>
    </source>
</evidence>